<evidence type="ECO:0000313" key="3">
    <source>
        <dbReference type="EMBL" id="MFC3039865.1"/>
    </source>
</evidence>
<sequence>MNILYVTGMWSGLKDIIIDGEEPRGMPAFINPLERLIRENHQVDMIVGTSEFNKKVNENRGFLDKSNIHLIPWGTSGRTPILLWKTYKKIYSLAKKGNYDFIYVHGSFGTIGSWVARKLKVPSGHRLYGTFLMNEINNNKLSVIRRHPLEYLAFRLKKDFLLITNDGTQGDKVYKKIGKKDGFNFYYWINGVNKLTIKENQPNIGNSRFILYAARITEWKQQEKAVELLKYIHDAGYKDINLILVGHISDNGYWEYLQDLIVQFNLKENVKYLSTVSQEELFEYYRESIAVLSFYKYSNLGNVVIEALLNGAIVIANNDDSLNGIINNNENGFLIDNLHEAQNIIINLLCREEEKVRVKRNATSYANSLFESWDTRTQKEIDLIKTAVEKNG</sequence>
<dbReference type="RefSeq" id="WP_390270147.1">
    <property type="nucleotide sequence ID" value="NZ_JBHRSA010000026.1"/>
</dbReference>
<evidence type="ECO:0000313" key="4">
    <source>
        <dbReference type="Proteomes" id="UP001595279"/>
    </source>
</evidence>
<feature type="domain" description="Glycosyl transferase family 1" evidence="2">
    <location>
        <begin position="197"/>
        <end position="363"/>
    </location>
</feature>
<keyword evidence="1" id="KW-0808">Transferase</keyword>
<comment type="caution">
    <text evidence="3">The sequence shown here is derived from an EMBL/GenBank/DDBJ whole genome shotgun (WGS) entry which is preliminary data.</text>
</comment>
<evidence type="ECO:0000256" key="1">
    <source>
        <dbReference type="ARBA" id="ARBA00022679"/>
    </source>
</evidence>
<proteinExistence type="predicted"/>
<dbReference type="PANTHER" id="PTHR46401:SF2">
    <property type="entry name" value="GLYCOSYLTRANSFERASE WBBK-RELATED"/>
    <property type="match status" value="1"/>
</dbReference>
<dbReference type="InterPro" id="IPR001296">
    <property type="entry name" value="Glyco_trans_1"/>
</dbReference>
<organism evidence="3 4">
    <name type="scientific">Virgibacillus xinjiangensis</name>
    <dbReference type="NCBI Taxonomy" id="393090"/>
    <lineage>
        <taxon>Bacteria</taxon>
        <taxon>Bacillati</taxon>
        <taxon>Bacillota</taxon>
        <taxon>Bacilli</taxon>
        <taxon>Bacillales</taxon>
        <taxon>Bacillaceae</taxon>
        <taxon>Virgibacillus</taxon>
    </lineage>
</organism>
<dbReference type="Gene3D" id="3.40.50.2000">
    <property type="entry name" value="Glycogen Phosphorylase B"/>
    <property type="match status" value="2"/>
</dbReference>
<keyword evidence="4" id="KW-1185">Reference proteome</keyword>
<dbReference type="SUPFAM" id="SSF53756">
    <property type="entry name" value="UDP-Glycosyltransferase/glycogen phosphorylase"/>
    <property type="match status" value="1"/>
</dbReference>
<dbReference type="Pfam" id="PF00534">
    <property type="entry name" value="Glycos_transf_1"/>
    <property type="match status" value="1"/>
</dbReference>
<dbReference type="Proteomes" id="UP001595279">
    <property type="component" value="Unassembled WGS sequence"/>
</dbReference>
<gene>
    <name evidence="3" type="ORF">ACFOGI_06335</name>
</gene>
<dbReference type="EMBL" id="JBHRSA010000026">
    <property type="protein sequence ID" value="MFC3039865.1"/>
    <property type="molecule type" value="Genomic_DNA"/>
</dbReference>
<protein>
    <submittedName>
        <fullName evidence="3">Glycosyltransferase</fullName>
    </submittedName>
</protein>
<accession>A0ABV7CUN1</accession>
<reference evidence="4" key="1">
    <citation type="journal article" date="2019" name="Int. J. Syst. Evol. Microbiol.">
        <title>The Global Catalogue of Microorganisms (GCM) 10K type strain sequencing project: providing services to taxonomists for standard genome sequencing and annotation.</title>
        <authorList>
            <consortium name="The Broad Institute Genomics Platform"/>
            <consortium name="The Broad Institute Genome Sequencing Center for Infectious Disease"/>
            <person name="Wu L."/>
            <person name="Ma J."/>
        </authorList>
    </citation>
    <scope>NUCLEOTIDE SEQUENCE [LARGE SCALE GENOMIC DNA]</scope>
    <source>
        <strain evidence="4">KCTC 13128</strain>
    </source>
</reference>
<name>A0ABV7CUN1_9BACI</name>
<dbReference type="PANTHER" id="PTHR46401">
    <property type="entry name" value="GLYCOSYLTRANSFERASE WBBK-RELATED"/>
    <property type="match status" value="1"/>
</dbReference>
<evidence type="ECO:0000259" key="2">
    <source>
        <dbReference type="Pfam" id="PF00534"/>
    </source>
</evidence>